<dbReference type="RefSeq" id="WP_368781001.1">
    <property type="nucleotide sequence ID" value="NZ_CP162940.1"/>
</dbReference>
<dbReference type="PROSITE" id="PS51898">
    <property type="entry name" value="TYR_RECOMBINASE"/>
    <property type="match status" value="1"/>
</dbReference>
<comment type="caution">
    <text evidence="3">The sequence shown here is derived from an EMBL/GenBank/DDBJ whole genome shotgun (WGS) entry which is preliminary data.</text>
</comment>
<dbReference type="InterPro" id="IPR013762">
    <property type="entry name" value="Integrase-like_cat_sf"/>
</dbReference>
<dbReference type="Pfam" id="PF00589">
    <property type="entry name" value="Phage_integrase"/>
    <property type="match status" value="1"/>
</dbReference>
<dbReference type="SUPFAM" id="SSF56349">
    <property type="entry name" value="DNA breaking-rejoining enzymes"/>
    <property type="match status" value="1"/>
</dbReference>
<evidence type="ECO:0000256" key="1">
    <source>
        <dbReference type="ARBA" id="ARBA00023172"/>
    </source>
</evidence>
<sequence>MPLPVQVTEALKHHKRQQAQEKLLVGQENEDYDLVVASQFGKPVTARALDKSWYSLREKAGVPKIRFHDLRHTHASLMLLQGIHPKIVSERLGHANIGITLDTYSHVMPGMQEKAAAQFGDYLFPNEEQRAK</sequence>
<dbReference type="InterPro" id="IPR011010">
    <property type="entry name" value="DNA_brk_join_enz"/>
</dbReference>
<name>A0ABV5AEM6_9BACL</name>
<dbReference type="CDD" id="cd01189">
    <property type="entry name" value="INT_ICEBs1_C_like"/>
    <property type="match status" value="1"/>
</dbReference>
<protein>
    <submittedName>
        <fullName evidence="3">Site-specific integrase</fullName>
    </submittedName>
</protein>
<keyword evidence="4" id="KW-1185">Reference proteome</keyword>
<dbReference type="Gene3D" id="1.10.443.10">
    <property type="entry name" value="Intergrase catalytic core"/>
    <property type="match status" value="1"/>
</dbReference>
<reference evidence="3 4" key="1">
    <citation type="journal article" date="2024" name="Int. J. Mol. Sci.">
        <title>Exploration of Alicyclobacillus spp. Genome in Search of Antibiotic Resistance.</title>
        <authorList>
            <person name="Bucka-Kolendo J."/>
            <person name="Kiousi D.E."/>
            <person name="Dekowska A."/>
            <person name="Mikolajczuk-Szczyrba A."/>
            <person name="Karadedos D.M."/>
            <person name="Michael P."/>
            <person name="Galanis A."/>
            <person name="Sokolowska B."/>
        </authorList>
    </citation>
    <scope>NUCLEOTIDE SEQUENCE [LARGE SCALE GENOMIC DNA]</scope>
    <source>
        <strain evidence="3 4">KKP 3000</strain>
    </source>
</reference>
<evidence type="ECO:0000313" key="4">
    <source>
        <dbReference type="Proteomes" id="UP001579974"/>
    </source>
</evidence>
<feature type="domain" description="Tyr recombinase" evidence="2">
    <location>
        <begin position="1"/>
        <end position="117"/>
    </location>
</feature>
<evidence type="ECO:0000313" key="3">
    <source>
        <dbReference type="EMBL" id="MFB5190685.1"/>
    </source>
</evidence>
<dbReference type="EMBL" id="JBDXSU010000006">
    <property type="protein sequence ID" value="MFB5190685.1"/>
    <property type="molecule type" value="Genomic_DNA"/>
</dbReference>
<dbReference type="Proteomes" id="UP001579974">
    <property type="component" value="Unassembled WGS sequence"/>
</dbReference>
<keyword evidence="1" id="KW-0233">DNA recombination</keyword>
<gene>
    <name evidence="3" type="ORF">KKP3000_004156</name>
</gene>
<organism evidence="3 4">
    <name type="scientific">Alicyclobacillus fastidiosus</name>
    <dbReference type="NCBI Taxonomy" id="392011"/>
    <lineage>
        <taxon>Bacteria</taxon>
        <taxon>Bacillati</taxon>
        <taxon>Bacillota</taxon>
        <taxon>Bacilli</taxon>
        <taxon>Bacillales</taxon>
        <taxon>Alicyclobacillaceae</taxon>
        <taxon>Alicyclobacillus</taxon>
    </lineage>
</organism>
<evidence type="ECO:0000259" key="2">
    <source>
        <dbReference type="PROSITE" id="PS51898"/>
    </source>
</evidence>
<dbReference type="InterPro" id="IPR002104">
    <property type="entry name" value="Integrase_catalytic"/>
</dbReference>
<proteinExistence type="predicted"/>
<accession>A0ABV5AEM6</accession>